<dbReference type="RefSeq" id="WP_103469019.1">
    <property type="nucleotide sequence ID" value="NZ_MING01000019.1"/>
</dbReference>
<organism evidence="1 2">
    <name type="scientific">Pseudomonas putida</name>
    <name type="common">Arthrobacter siderocapsulatus</name>
    <dbReference type="NCBI Taxonomy" id="303"/>
    <lineage>
        <taxon>Bacteria</taxon>
        <taxon>Pseudomonadati</taxon>
        <taxon>Pseudomonadota</taxon>
        <taxon>Gammaproteobacteria</taxon>
        <taxon>Pseudomonadales</taxon>
        <taxon>Pseudomonadaceae</taxon>
        <taxon>Pseudomonas</taxon>
    </lineage>
</organism>
<reference evidence="1 2" key="2">
    <citation type="submission" date="2018-03" db="EMBL/GenBank/DDBJ databases">
        <title>Draft genome of Pseudomonas putida strain KH-18-2.</title>
        <authorList>
            <person name="Yoshizawa S."/>
            <person name="Khan N.H."/>
            <person name="Nishimura M."/>
            <person name="Chiura H.X."/>
            <person name="Ogura Y."/>
            <person name="Hayashi T."/>
            <person name="Kogure K."/>
        </authorList>
    </citation>
    <scope>NUCLEOTIDE SEQUENCE [LARGE SCALE GENOMIC DNA]</scope>
    <source>
        <strain evidence="1 2">KH-18-2</strain>
    </source>
</reference>
<reference evidence="1 2" key="1">
    <citation type="submission" date="2016-08" db="EMBL/GenBank/DDBJ databases">
        <authorList>
            <person name="Seilhamer J.J."/>
        </authorList>
    </citation>
    <scope>NUCLEOTIDE SEQUENCE [LARGE SCALE GENOMIC DNA]</scope>
    <source>
        <strain evidence="1 2">KH-18-2</strain>
    </source>
</reference>
<evidence type="ECO:0000313" key="1">
    <source>
        <dbReference type="EMBL" id="POG12951.1"/>
    </source>
</evidence>
<protein>
    <submittedName>
        <fullName evidence="1">Uncharacterized protein</fullName>
    </submittedName>
</protein>
<gene>
    <name evidence="1" type="ORF">BGP82_00355</name>
</gene>
<dbReference type="EMBL" id="MING01000019">
    <property type="protein sequence ID" value="POG12951.1"/>
    <property type="molecule type" value="Genomic_DNA"/>
</dbReference>
<evidence type="ECO:0000313" key="2">
    <source>
        <dbReference type="Proteomes" id="UP000237378"/>
    </source>
</evidence>
<dbReference type="AlphaFoldDB" id="A0A2S3XBQ3"/>
<sequence length="97" mass="11097">MTLYDLIKVVLLSLILMFTVSTSKAQHDLEKRTALEFEQARKYSDNRSKEAQIKMLSLMSEISSATTRLATLQCPKDSTDGFCDPRYNPYISRGTRK</sequence>
<proteinExistence type="predicted"/>
<comment type="caution">
    <text evidence="1">The sequence shown here is derived from an EMBL/GenBank/DDBJ whole genome shotgun (WGS) entry which is preliminary data.</text>
</comment>
<accession>A0A2S3XBQ3</accession>
<name>A0A2S3XBQ3_PSEPU</name>
<dbReference type="Proteomes" id="UP000237378">
    <property type="component" value="Unassembled WGS sequence"/>
</dbReference>